<evidence type="ECO:0008006" key="3">
    <source>
        <dbReference type="Google" id="ProtNLM"/>
    </source>
</evidence>
<evidence type="ECO:0000313" key="1">
    <source>
        <dbReference type="EMBL" id="GJT30121.1"/>
    </source>
</evidence>
<protein>
    <recommendedName>
        <fullName evidence="3">Reverse transcriptase domain-containing protein</fullName>
    </recommendedName>
</protein>
<gene>
    <name evidence="1" type="ORF">Tco_0910396</name>
</gene>
<reference evidence="1" key="2">
    <citation type="submission" date="2022-01" db="EMBL/GenBank/DDBJ databases">
        <authorList>
            <person name="Yamashiro T."/>
            <person name="Shiraishi A."/>
            <person name="Satake H."/>
            <person name="Nakayama K."/>
        </authorList>
    </citation>
    <scope>NUCLEOTIDE SEQUENCE</scope>
</reference>
<dbReference type="Proteomes" id="UP001151760">
    <property type="component" value="Unassembled WGS sequence"/>
</dbReference>
<comment type="caution">
    <text evidence="1">The sequence shown here is derived from an EMBL/GenBank/DDBJ whole genome shotgun (WGS) entry which is preliminary data.</text>
</comment>
<evidence type="ECO:0000313" key="2">
    <source>
        <dbReference type="Proteomes" id="UP001151760"/>
    </source>
</evidence>
<proteinExistence type="predicted"/>
<dbReference type="EMBL" id="BQNB010014599">
    <property type="protein sequence ID" value="GJT30121.1"/>
    <property type="molecule type" value="Genomic_DNA"/>
</dbReference>
<organism evidence="1 2">
    <name type="scientific">Tanacetum coccineum</name>
    <dbReference type="NCBI Taxonomy" id="301880"/>
    <lineage>
        <taxon>Eukaryota</taxon>
        <taxon>Viridiplantae</taxon>
        <taxon>Streptophyta</taxon>
        <taxon>Embryophyta</taxon>
        <taxon>Tracheophyta</taxon>
        <taxon>Spermatophyta</taxon>
        <taxon>Magnoliopsida</taxon>
        <taxon>eudicotyledons</taxon>
        <taxon>Gunneridae</taxon>
        <taxon>Pentapetalae</taxon>
        <taxon>asterids</taxon>
        <taxon>campanulids</taxon>
        <taxon>Asterales</taxon>
        <taxon>Asteraceae</taxon>
        <taxon>Asteroideae</taxon>
        <taxon>Anthemideae</taxon>
        <taxon>Anthemidinae</taxon>
        <taxon>Tanacetum</taxon>
    </lineage>
</organism>
<accession>A0ABQ5CW20</accession>
<sequence>MNEDYYHEQNSCYDSNSFGFDQFQPPQYTVNHPIFNVQNEFLNSQNKLMEQMTSICNMVGQYMQKKEEERRIAEDQATKDRYWKIPICYDDDEDYTIAITPVLPTKEPVNSLSMGDEHLDTIPATESDEVIKSSVEDLIPILSESEGIPDSLCDVPLCNNPTPLEAFKEHSKTIIDSNNDSSSSDDDSYENIDYVDASLPDTVIVSLEVVEIVIPEVGGIDTDILLTIKHDILREKLLNVNLLIANIEALKDNPAPSSDVMTKSSSTSLNLFLEETNTFDNSLTESFCFDLEEISSGSTTTRSDYSLLDYEAFYSDNNHIKEKSSGSTTTHADFSQYDSFIFDLSINPFPPADRSDFYHEEFADELAHIISPSEYDHFCFKIEPELGNLTMDEVEDIFPTREPRVHVPNVLPTHPTLNLDLDLILFSEPLFAYIVWIFLPFLTYPVAPPYLLSCGNEDTIFDPGISIYHSFMPGVSHRSGTFIKFNVYQNHLNESPMGILSSTCSPMDQ</sequence>
<reference evidence="1" key="1">
    <citation type="journal article" date="2022" name="Int. J. Mol. Sci.">
        <title>Draft Genome of Tanacetum Coccineum: Genomic Comparison of Closely Related Tanacetum-Family Plants.</title>
        <authorList>
            <person name="Yamashiro T."/>
            <person name="Shiraishi A."/>
            <person name="Nakayama K."/>
            <person name="Satake H."/>
        </authorList>
    </citation>
    <scope>NUCLEOTIDE SEQUENCE</scope>
</reference>
<name>A0ABQ5CW20_9ASTR</name>
<keyword evidence="2" id="KW-1185">Reference proteome</keyword>